<accession>A0AA38VJX1</accession>
<feature type="compositionally biased region" description="Basic and acidic residues" evidence="2">
    <location>
        <begin position="149"/>
        <end position="162"/>
    </location>
</feature>
<reference evidence="4" key="1">
    <citation type="submission" date="2022-07" db="EMBL/GenBank/DDBJ databases">
        <title>Fungi with potential for degradation of polypropylene.</title>
        <authorList>
            <person name="Gostincar C."/>
        </authorList>
    </citation>
    <scope>NUCLEOTIDE SEQUENCE</scope>
    <source>
        <strain evidence="4">EXF-13308</strain>
    </source>
</reference>
<keyword evidence="5" id="KW-1185">Reference proteome</keyword>
<dbReference type="Proteomes" id="UP001174694">
    <property type="component" value="Unassembled WGS sequence"/>
</dbReference>
<feature type="region of interest" description="Disordered" evidence="2">
    <location>
        <begin position="149"/>
        <end position="192"/>
    </location>
</feature>
<dbReference type="InterPro" id="IPR019191">
    <property type="entry name" value="Essential_protein_Yae1_N"/>
</dbReference>
<organism evidence="4 5">
    <name type="scientific">Pleurostoma richardsiae</name>
    <dbReference type="NCBI Taxonomy" id="41990"/>
    <lineage>
        <taxon>Eukaryota</taxon>
        <taxon>Fungi</taxon>
        <taxon>Dikarya</taxon>
        <taxon>Ascomycota</taxon>
        <taxon>Pezizomycotina</taxon>
        <taxon>Sordariomycetes</taxon>
        <taxon>Sordariomycetidae</taxon>
        <taxon>Calosphaeriales</taxon>
        <taxon>Pleurostomataceae</taxon>
        <taxon>Pleurostoma</taxon>
    </lineage>
</organism>
<feature type="region of interest" description="Disordered" evidence="2">
    <location>
        <begin position="67"/>
        <end position="102"/>
    </location>
</feature>
<evidence type="ECO:0000256" key="2">
    <source>
        <dbReference type="SAM" id="MobiDB-lite"/>
    </source>
</evidence>
<evidence type="ECO:0000259" key="3">
    <source>
        <dbReference type="Pfam" id="PF09811"/>
    </source>
</evidence>
<protein>
    <recommendedName>
        <fullName evidence="3">Essential protein Yae1 N-terminal domain-containing protein</fullName>
    </recommendedName>
</protein>
<dbReference type="PANTHER" id="PTHR28532">
    <property type="entry name" value="GEO13458P1"/>
    <property type="match status" value="1"/>
</dbReference>
<proteinExistence type="inferred from homology"/>
<name>A0AA38VJX1_9PEZI</name>
<feature type="domain" description="Essential protein Yae1 N-terminal" evidence="3">
    <location>
        <begin position="20"/>
        <end position="57"/>
    </location>
</feature>
<sequence length="192" mass="20976">MADDPFDEVLGLEERFYDEGYKQGTEEGIQAGKIEGRALGLEKGFEKFLESGRLYGKSLVWASRLPRTSAPQNASSSTSQGRGDSSTDTDKGEKQQLPLLSRNARLEKNIATLYALVEPDTLSTENTDEAVNDFDDRVKRAHGKARIIDKMVGEEVSKEAHQTRSPASEGNKEGTPEGPATKSPSARPAVEF</sequence>
<dbReference type="AlphaFoldDB" id="A0AA38VJX1"/>
<feature type="compositionally biased region" description="Low complexity" evidence="2">
    <location>
        <begin position="75"/>
        <end position="86"/>
    </location>
</feature>
<evidence type="ECO:0000313" key="4">
    <source>
        <dbReference type="EMBL" id="KAJ9156176.1"/>
    </source>
</evidence>
<dbReference type="EMBL" id="JANBVO010000002">
    <property type="protein sequence ID" value="KAJ9156176.1"/>
    <property type="molecule type" value="Genomic_DNA"/>
</dbReference>
<comment type="similarity">
    <text evidence="1">Belongs to the LTO1 family.</text>
</comment>
<dbReference type="Pfam" id="PF09811">
    <property type="entry name" value="Yae1_N"/>
    <property type="match status" value="1"/>
</dbReference>
<gene>
    <name evidence="4" type="ORF">NKR23_g947</name>
</gene>
<evidence type="ECO:0000313" key="5">
    <source>
        <dbReference type="Proteomes" id="UP001174694"/>
    </source>
</evidence>
<dbReference type="PANTHER" id="PTHR28532:SF1">
    <property type="entry name" value="ORAL CANCER OVEREXPRESSED 1"/>
    <property type="match status" value="1"/>
</dbReference>
<dbReference type="InterPro" id="IPR052436">
    <property type="entry name" value="LTO1_adapter"/>
</dbReference>
<evidence type="ECO:0000256" key="1">
    <source>
        <dbReference type="ARBA" id="ARBA00038090"/>
    </source>
</evidence>
<comment type="caution">
    <text evidence="4">The sequence shown here is derived from an EMBL/GenBank/DDBJ whole genome shotgun (WGS) entry which is preliminary data.</text>
</comment>